<reference evidence="1 2" key="1">
    <citation type="submission" date="2019-06" db="EMBL/GenBank/DDBJ databases">
        <title>Draft genomes of female and male turbot (Scophthalmus maximus).</title>
        <authorList>
            <person name="Xu H."/>
            <person name="Xu X.-W."/>
            <person name="Shao C."/>
            <person name="Chen S."/>
        </authorList>
    </citation>
    <scope>NUCLEOTIDE SEQUENCE [LARGE SCALE GENOMIC DNA]</scope>
    <source>
        <strain evidence="1">Ysfricsl-2016a</strain>
        <tissue evidence="1">Blood</tissue>
    </source>
</reference>
<sequence>MTYAFFFLRHELRKTEFAFHIRTFGHSLAVNLTVSSLGHCFWKFWREKLQKKFRSNVCGHVRSHIQPLGESSGKCSDVIACENGRKETNKR</sequence>
<dbReference type="Proteomes" id="UP000438429">
    <property type="component" value="Unassembled WGS sequence"/>
</dbReference>
<accession>A0A6A4TAM8</accession>
<comment type="caution">
    <text evidence="1">The sequence shown here is derived from an EMBL/GenBank/DDBJ whole genome shotgun (WGS) entry which is preliminary data.</text>
</comment>
<evidence type="ECO:0000313" key="1">
    <source>
        <dbReference type="EMBL" id="KAF0040204.1"/>
    </source>
</evidence>
<organism evidence="1 2">
    <name type="scientific">Scophthalmus maximus</name>
    <name type="common">Turbot</name>
    <name type="synonym">Psetta maxima</name>
    <dbReference type="NCBI Taxonomy" id="52904"/>
    <lineage>
        <taxon>Eukaryota</taxon>
        <taxon>Metazoa</taxon>
        <taxon>Chordata</taxon>
        <taxon>Craniata</taxon>
        <taxon>Vertebrata</taxon>
        <taxon>Euteleostomi</taxon>
        <taxon>Actinopterygii</taxon>
        <taxon>Neopterygii</taxon>
        <taxon>Teleostei</taxon>
        <taxon>Neoteleostei</taxon>
        <taxon>Acanthomorphata</taxon>
        <taxon>Carangaria</taxon>
        <taxon>Pleuronectiformes</taxon>
        <taxon>Pleuronectoidei</taxon>
        <taxon>Scophthalmidae</taxon>
        <taxon>Scophthalmus</taxon>
    </lineage>
</organism>
<name>A0A6A4TAM8_SCOMX</name>
<evidence type="ECO:0000313" key="2">
    <source>
        <dbReference type="Proteomes" id="UP000438429"/>
    </source>
</evidence>
<proteinExistence type="predicted"/>
<gene>
    <name evidence="1" type="ORF">F2P81_008439</name>
</gene>
<protein>
    <submittedName>
        <fullName evidence="1">Uncharacterized protein</fullName>
    </submittedName>
</protein>
<dbReference type="EMBL" id="VEVO01000007">
    <property type="protein sequence ID" value="KAF0040204.1"/>
    <property type="molecule type" value="Genomic_DNA"/>
</dbReference>
<dbReference type="AlphaFoldDB" id="A0A6A4TAM8"/>